<reference evidence="2" key="2">
    <citation type="submission" date="2020-06" db="EMBL/GenBank/DDBJ databases">
        <title>Helianthus annuus Genome sequencing and assembly Release 2.</title>
        <authorList>
            <person name="Gouzy J."/>
            <person name="Langlade N."/>
            <person name="Munos S."/>
        </authorList>
    </citation>
    <scope>NUCLEOTIDE SEQUENCE</scope>
    <source>
        <tissue evidence="2">Leaves</tissue>
    </source>
</reference>
<organism evidence="2 3">
    <name type="scientific">Helianthus annuus</name>
    <name type="common">Common sunflower</name>
    <dbReference type="NCBI Taxonomy" id="4232"/>
    <lineage>
        <taxon>Eukaryota</taxon>
        <taxon>Viridiplantae</taxon>
        <taxon>Streptophyta</taxon>
        <taxon>Embryophyta</taxon>
        <taxon>Tracheophyta</taxon>
        <taxon>Spermatophyta</taxon>
        <taxon>Magnoliopsida</taxon>
        <taxon>eudicotyledons</taxon>
        <taxon>Gunneridae</taxon>
        <taxon>Pentapetalae</taxon>
        <taxon>asterids</taxon>
        <taxon>campanulids</taxon>
        <taxon>Asterales</taxon>
        <taxon>Asteraceae</taxon>
        <taxon>Asteroideae</taxon>
        <taxon>Heliantheae alliance</taxon>
        <taxon>Heliantheae</taxon>
        <taxon>Helianthus</taxon>
    </lineage>
</organism>
<comment type="caution">
    <text evidence="2">The sequence shown here is derived from an EMBL/GenBank/DDBJ whole genome shotgun (WGS) entry which is preliminary data.</text>
</comment>
<reference evidence="2" key="1">
    <citation type="journal article" date="2017" name="Nature">
        <title>The sunflower genome provides insights into oil metabolism, flowering and Asterid evolution.</title>
        <authorList>
            <person name="Badouin H."/>
            <person name="Gouzy J."/>
            <person name="Grassa C.J."/>
            <person name="Murat F."/>
            <person name="Staton S.E."/>
            <person name="Cottret L."/>
            <person name="Lelandais-Briere C."/>
            <person name="Owens G.L."/>
            <person name="Carrere S."/>
            <person name="Mayjonade B."/>
            <person name="Legrand L."/>
            <person name="Gill N."/>
            <person name="Kane N.C."/>
            <person name="Bowers J.E."/>
            <person name="Hubner S."/>
            <person name="Bellec A."/>
            <person name="Berard A."/>
            <person name="Berges H."/>
            <person name="Blanchet N."/>
            <person name="Boniface M.C."/>
            <person name="Brunel D."/>
            <person name="Catrice O."/>
            <person name="Chaidir N."/>
            <person name="Claudel C."/>
            <person name="Donnadieu C."/>
            <person name="Faraut T."/>
            <person name="Fievet G."/>
            <person name="Helmstetter N."/>
            <person name="King M."/>
            <person name="Knapp S.J."/>
            <person name="Lai Z."/>
            <person name="Le Paslier M.C."/>
            <person name="Lippi Y."/>
            <person name="Lorenzon L."/>
            <person name="Mandel J.R."/>
            <person name="Marage G."/>
            <person name="Marchand G."/>
            <person name="Marquand E."/>
            <person name="Bret-Mestries E."/>
            <person name="Morien E."/>
            <person name="Nambeesan S."/>
            <person name="Nguyen T."/>
            <person name="Pegot-Espagnet P."/>
            <person name="Pouilly N."/>
            <person name="Raftis F."/>
            <person name="Sallet E."/>
            <person name="Schiex T."/>
            <person name="Thomas J."/>
            <person name="Vandecasteele C."/>
            <person name="Vares D."/>
            <person name="Vear F."/>
            <person name="Vautrin S."/>
            <person name="Crespi M."/>
            <person name="Mangin B."/>
            <person name="Burke J.M."/>
            <person name="Salse J."/>
            <person name="Munos S."/>
            <person name="Vincourt P."/>
            <person name="Rieseberg L.H."/>
            <person name="Langlade N.B."/>
        </authorList>
    </citation>
    <scope>NUCLEOTIDE SEQUENCE</scope>
    <source>
        <tissue evidence="2">Leaves</tissue>
    </source>
</reference>
<dbReference type="AlphaFoldDB" id="A0A9K3J856"/>
<keyword evidence="1" id="KW-0175">Coiled coil</keyword>
<feature type="coiled-coil region" evidence="1">
    <location>
        <begin position="178"/>
        <end position="240"/>
    </location>
</feature>
<accession>A0A9K3J856</accession>
<sequence>MSDLDITKEPEEWVEKFISALPKEEWEDYVLNLKSSREFSQLTITPLIKRIEEQMVIKDEKRKEKAVKVKESVKNELSRSASVCSNCHNFKTVNAKLVKDAESLALEIKKLNNKKKADEKQILDLQGICEKLKVENGKLLGSVNSLTLETKGLKENEKVFESKQKSSENEDFWIKLENKNLKANEVKLQEQINVLENEKSVLENLKNENENSIKSHLERISKLEDEAKSSRIKIDELEKKLISFATKSDKLNIPCPKPINSVPISDCVTNFDSVKVEDCDDASDDENVKKEKQKLF</sequence>
<evidence type="ECO:0000313" key="3">
    <source>
        <dbReference type="Proteomes" id="UP000215914"/>
    </source>
</evidence>
<keyword evidence="3" id="KW-1185">Reference proteome</keyword>
<evidence type="ECO:0000256" key="1">
    <source>
        <dbReference type="SAM" id="Coils"/>
    </source>
</evidence>
<feature type="coiled-coil region" evidence="1">
    <location>
        <begin position="94"/>
        <end position="128"/>
    </location>
</feature>
<dbReference type="Gramene" id="mRNA:HanXRQr2_Chr04g0163971">
    <property type="protein sequence ID" value="CDS:HanXRQr2_Chr04g0163971.1"/>
    <property type="gene ID" value="HanXRQr2_Chr04g0163971"/>
</dbReference>
<evidence type="ECO:0000313" key="2">
    <source>
        <dbReference type="EMBL" id="KAF5809987.1"/>
    </source>
</evidence>
<proteinExistence type="predicted"/>
<name>A0A9K3J856_HELAN</name>
<protein>
    <submittedName>
        <fullName evidence="2">Uncharacterized protein</fullName>
    </submittedName>
</protein>
<dbReference type="Proteomes" id="UP000215914">
    <property type="component" value="Unassembled WGS sequence"/>
</dbReference>
<gene>
    <name evidence="2" type="ORF">HanXRQr2_Chr04g0163971</name>
</gene>
<dbReference type="EMBL" id="MNCJ02000319">
    <property type="protein sequence ID" value="KAF5809987.1"/>
    <property type="molecule type" value="Genomic_DNA"/>
</dbReference>